<sequence>MDSFDYIIVGAGSAGCVLANRLSENPANRVCLIEAGPPDTSPLIHIPFGLIGLIREGRHNWGYNTQPQLALNGRQLYTPRGKTLGGSSSINAMVYIRGHQQDYDDWVAAGNPGWSWQDVLPLFLAHENNELLTDAYFRQEAQHGIVHETYNAKMAAQGVNVEKIIARFKIAIRLFQTHLSPKYQLALTAALEHITATLGEGFIDGEGEMFRHAHPVMRAMFLWHGVEEVEHKAVAFDVYETAAGGGYLTRATALIGGTAVVHVVVGSVAWHMLKVDRMNRRPLLLAKGLYRLYGPRGLLTRLMPRYLDWFRPGFHPMDSGIPKRVEVWLAEYRKHEDPMLASDTVFGNSAQGG</sequence>
<keyword evidence="4 5" id="KW-0274">FAD</keyword>
<dbReference type="Gene3D" id="3.30.560.10">
    <property type="entry name" value="Glucose Oxidase, domain 3"/>
    <property type="match status" value="1"/>
</dbReference>
<dbReference type="InterPro" id="IPR016516">
    <property type="entry name" value="UCP07580"/>
</dbReference>
<evidence type="ECO:0000256" key="4">
    <source>
        <dbReference type="ARBA" id="ARBA00022827"/>
    </source>
</evidence>
<dbReference type="InterPro" id="IPR000172">
    <property type="entry name" value="GMC_OxRdtase_N"/>
</dbReference>
<proteinExistence type="inferred from homology"/>
<comment type="caution">
    <text evidence="8">The sequence shown here is derived from an EMBL/GenBank/DDBJ whole genome shotgun (WGS) entry which is preliminary data.</text>
</comment>
<keyword evidence="3 5" id="KW-0285">Flavoprotein</keyword>
<dbReference type="Pfam" id="PF00732">
    <property type="entry name" value="GMC_oxred_N"/>
    <property type="match status" value="1"/>
</dbReference>
<evidence type="ECO:0000256" key="1">
    <source>
        <dbReference type="ARBA" id="ARBA00001974"/>
    </source>
</evidence>
<keyword evidence="6" id="KW-0472">Membrane</keyword>
<protein>
    <submittedName>
        <fullName evidence="8">GMC oxidoreductase</fullName>
    </submittedName>
</protein>
<name>A0A2T5ISA1_9GAMM</name>
<dbReference type="RefSeq" id="WP_107867052.1">
    <property type="nucleotide sequence ID" value="NZ_QAON01000034.1"/>
</dbReference>
<dbReference type="PANTHER" id="PTHR11552">
    <property type="entry name" value="GLUCOSE-METHANOL-CHOLINE GMC OXIDOREDUCTASE"/>
    <property type="match status" value="1"/>
</dbReference>
<dbReference type="PROSITE" id="PS00623">
    <property type="entry name" value="GMC_OXRED_1"/>
    <property type="match status" value="1"/>
</dbReference>
<dbReference type="Pfam" id="PF10118">
    <property type="entry name" value="Metal_hydrol"/>
    <property type="match status" value="1"/>
</dbReference>
<comment type="similarity">
    <text evidence="2 5">Belongs to the GMC oxidoreductase family.</text>
</comment>
<evidence type="ECO:0000256" key="3">
    <source>
        <dbReference type="ARBA" id="ARBA00022630"/>
    </source>
</evidence>
<dbReference type="OrthoDB" id="9785276at2"/>
<comment type="cofactor">
    <cofactor evidence="1">
        <name>FAD</name>
        <dbReference type="ChEBI" id="CHEBI:57692"/>
    </cofactor>
</comment>
<evidence type="ECO:0000256" key="5">
    <source>
        <dbReference type="RuleBase" id="RU003968"/>
    </source>
</evidence>
<organism evidence="8 9">
    <name type="scientific">Agitococcus lubricus</name>
    <dbReference type="NCBI Taxonomy" id="1077255"/>
    <lineage>
        <taxon>Bacteria</taxon>
        <taxon>Pseudomonadati</taxon>
        <taxon>Pseudomonadota</taxon>
        <taxon>Gammaproteobacteria</taxon>
        <taxon>Moraxellales</taxon>
        <taxon>Moraxellaceae</taxon>
        <taxon>Agitococcus</taxon>
    </lineage>
</organism>
<dbReference type="GO" id="GO:0050660">
    <property type="term" value="F:flavin adenine dinucleotide binding"/>
    <property type="evidence" value="ECO:0007669"/>
    <property type="project" value="InterPro"/>
</dbReference>
<feature type="transmembrane region" description="Helical" evidence="6">
    <location>
        <begin position="253"/>
        <end position="273"/>
    </location>
</feature>
<evidence type="ECO:0000313" key="9">
    <source>
        <dbReference type="Proteomes" id="UP000244223"/>
    </source>
</evidence>
<feature type="domain" description="Glucose-methanol-choline oxidoreductase N-terminal" evidence="7">
    <location>
        <begin position="81"/>
        <end position="104"/>
    </location>
</feature>
<reference evidence="8 9" key="1">
    <citation type="submission" date="2018-04" db="EMBL/GenBank/DDBJ databases">
        <title>Genomic Encyclopedia of Archaeal and Bacterial Type Strains, Phase II (KMG-II): from individual species to whole genera.</title>
        <authorList>
            <person name="Goeker M."/>
        </authorList>
    </citation>
    <scope>NUCLEOTIDE SEQUENCE [LARGE SCALE GENOMIC DNA]</scope>
    <source>
        <strain evidence="8 9">DSM 5822</strain>
    </source>
</reference>
<dbReference type="SUPFAM" id="SSF51905">
    <property type="entry name" value="FAD/NAD(P)-binding domain"/>
    <property type="match status" value="1"/>
</dbReference>
<keyword evidence="6" id="KW-0812">Transmembrane</keyword>
<keyword evidence="6" id="KW-1133">Transmembrane helix</keyword>
<accession>A0A2T5ISA1</accession>
<dbReference type="AlphaFoldDB" id="A0A2T5ISA1"/>
<dbReference type="InterPro" id="IPR012132">
    <property type="entry name" value="GMC_OxRdtase"/>
</dbReference>
<dbReference type="InterPro" id="IPR036188">
    <property type="entry name" value="FAD/NAD-bd_sf"/>
</dbReference>
<evidence type="ECO:0000259" key="7">
    <source>
        <dbReference type="PROSITE" id="PS00623"/>
    </source>
</evidence>
<keyword evidence="9" id="KW-1185">Reference proteome</keyword>
<dbReference type="Proteomes" id="UP000244223">
    <property type="component" value="Unassembled WGS sequence"/>
</dbReference>
<dbReference type="GO" id="GO:0016614">
    <property type="term" value="F:oxidoreductase activity, acting on CH-OH group of donors"/>
    <property type="evidence" value="ECO:0007669"/>
    <property type="project" value="InterPro"/>
</dbReference>
<gene>
    <name evidence="8" type="ORF">C8N29_1346</name>
</gene>
<dbReference type="EMBL" id="QAON01000034">
    <property type="protein sequence ID" value="PTQ86717.1"/>
    <property type="molecule type" value="Genomic_DNA"/>
</dbReference>
<evidence type="ECO:0000256" key="6">
    <source>
        <dbReference type="SAM" id="Phobius"/>
    </source>
</evidence>
<evidence type="ECO:0000313" key="8">
    <source>
        <dbReference type="EMBL" id="PTQ86717.1"/>
    </source>
</evidence>
<dbReference type="Gene3D" id="3.50.50.60">
    <property type="entry name" value="FAD/NAD(P)-binding domain"/>
    <property type="match status" value="1"/>
</dbReference>
<dbReference type="PANTHER" id="PTHR11552:SF147">
    <property type="entry name" value="CHOLINE DEHYDROGENASE, MITOCHONDRIAL"/>
    <property type="match status" value="1"/>
</dbReference>
<evidence type="ECO:0000256" key="2">
    <source>
        <dbReference type="ARBA" id="ARBA00010790"/>
    </source>
</evidence>